<reference evidence="3" key="2">
    <citation type="submission" date="2007-04" db="EMBL/GenBank/DDBJ databases">
        <title>The genome of the human body louse.</title>
        <authorList>
            <consortium name="The Human Body Louse Genome Consortium"/>
            <person name="Kirkness E."/>
            <person name="Walenz B."/>
            <person name="Hass B."/>
            <person name="Bruggner R."/>
            <person name="Strausberg R."/>
        </authorList>
    </citation>
    <scope>NUCLEOTIDE SEQUENCE</scope>
    <source>
        <strain evidence="3">USDA</strain>
    </source>
</reference>
<evidence type="ECO:0000313" key="4">
    <source>
        <dbReference type="EnsemblMetazoa" id="PHUM455390-PA"/>
    </source>
</evidence>
<evidence type="ECO:0000256" key="1">
    <source>
        <dbReference type="SAM" id="MobiDB-lite"/>
    </source>
</evidence>
<dbReference type="KEGG" id="phu:Phum_PHUM455390"/>
<organism>
    <name type="scientific">Pediculus humanus subsp. corporis</name>
    <name type="common">Body louse</name>
    <dbReference type="NCBI Taxonomy" id="121224"/>
    <lineage>
        <taxon>Eukaryota</taxon>
        <taxon>Metazoa</taxon>
        <taxon>Ecdysozoa</taxon>
        <taxon>Arthropoda</taxon>
        <taxon>Hexapoda</taxon>
        <taxon>Insecta</taxon>
        <taxon>Pterygota</taxon>
        <taxon>Neoptera</taxon>
        <taxon>Paraneoptera</taxon>
        <taxon>Psocodea</taxon>
        <taxon>Troctomorpha</taxon>
        <taxon>Phthiraptera</taxon>
        <taxon>Anoplura</taxon>
        <taxon>Pediculidae</taxon>
        <taxon>Pediculus</taxon>
    </lineage>
</organism>
<keyword evidence="2" id="KW-0812">Transmembrane</keyword>
<feature type="region of interest" description="Disordered" evidence="1">
    <location>
        <begin position="142"/>
        <end position="167"/>
    </location>
</feature>
<proteinExistence type="predicted"/>
<dbReference type="Gene3D" id="2.120.10.80">
    <property type="entry name" value="Kelch-type beta propeller"/>
    <property type="match status" value="1"/>
</dbReference>
<dbReference type="OrthoDB" id="6429993at2759"/>
<keyword evidence="2" id="KW-0472">Membrane</keyword>
<dbReference type="EMBL" id="AAZO01005541">
    <property type="status" value="NOT_ANNOTATED_CDS"/>
    <property type="molecule type" value="Genomic_DNA"/>
</dbReference>
<dbReference type="InParanoid" id="E0VUU5"/>
<protein>
    <submittedName>
        <fullName evidence="3 4">Uncharacterized protein</fullName>
    </submittedName>
</protein>
<reference evidence="3" key="1">
    <citation type="submission" date="2007-04" db="EMBL/GenBank/DDBJ databases">
        <title>Annotation of Pediculus humanus corporis strain USDA.</title>
        <authorList>
            <person name="Kirkness E."/>
            <person name="Hannick L."/>
            <person name="Hass B."/>
            <person name="Bruggner R."/>
            <person name="Lawson D."/>
            <person name="Bidwell S."/>
            <person name="Joardar V."/>
            <person name="Caler E."/>
            <person name="Walenz B."/>
            <person name="Inman J."/>
            <person name="Schobel S."/>
            <person name="Galinsky K."/>
            <person name="Amedeo P."/>
            <person name="Strausberg R."/>
        </authorList>
    </citation>
    <scope>NUCLEOTIDE SEQUENCE</scope>
    <source>
        <strain evidence="3">USDA</strain>
    </source>
</reference>
<reference evidence="4" key="3">
    <citation type="submission" date="2020-05" db="UniProtKB">
        <authorList>
            <consortium name="EnsemblMetazoa"/>
        </authorList>
    </citation>
    <scope>IDENTIFICATION</scope>
    <source>
        <strain evidence="4">USDA</strain>
    </source>
</reference>
<keyword evidence="5" id="KW-1185">Reference proteome</keyword>
<keyword evidence="2" id="KW-1133">Transmembrane helix</keyword>
<evidence type="ECO:0000313" key="5">
    <source>
        <dbReference type="Proteomes" id="UP000009046"/>
    </source>
</evidence>
<dbReference type="GeneID" id="8230543"/>
<feature type="transmembrane region" description="Helical" evidence="2">
    <location>
        <begin position="634"/>
        <end position="654"/>
    </location>
</feature>
<dbReference type="EnsemblMetazoa" id="PHUM455390-RA">
    <property type="protein sequence ID" value="PHUM455390-PA"/>
    <property type="gene ID" value="PHUM455390"/>
</dbReference>
<dbReference type="RefSeq" id="XP_002429889.1">
    <property type="nucleotide sequence ID" value="XM_002429844.1"/>
</dbReference>
<feature type="region of interest" description="Disordered" evidence="1">
    <location>
        <begin position="236"/>
        <end position="260"/>
    </location>
</feature>
<dbReference type="VEuPathDB" id="VectorBase:PHUM455390"/>
<dbReference type="OMA" id="WTAYVCC"/>
<name>E0VUU5_PEDHC</name>
<dbReference type="SUPFAM" id="SSF117281">
    <property type="entry name" value="Kelch motif"/>
    <property type="match status" value="1"/>
</dbReference>
<gene>
    <name evidence="4" type="primary">8230543</name>
    <name evidence="3" type="ORF">Phum_PHUM455390</name>
</gene>
<evidence type="ECO:0000256" key="2">
    <source>
        <dbReference type="SAM" id="Phobius"/>
    </source>
</evidence>
<dbReference type="EMBL" id="DS235793">
    <property type="protein sequence ID" value="EEB17151.1"/>
    <property type="molecule type" value="Genomic_DNA"/>
</dbReference>
<evidence type="ECO:0000313" key="3">
    <source>
        <dbReference type="EMBL" id="EEB17151.1"/>
    </source>
</evidence>
<dbReference type="HOGENOM" id="CLU_398672_0_0_1"/>
<dbReference type="eggNOG" id="ENOG502SHVD">
    <property type="taxonomic scope" value="Eukaryota"/>
</dbReference>
<sequence>MCRVVQKQHPPRDESSNEYVTEWQWESWPIKQESLEQEGRSPIARLNVALWKDKTSWYLFGGKPVRNELNKIYSDVWKYTVKTRSWTRLIPSQSDNIKKKKTLLPTKKTDGKSSSTSFTQDYFINTELGNDKIFLCGGGGSGGDGGGSSVKKKKKTMKDEKGGGEEEEELKSLAIYSPKVLKSNTVWQIDLKNTIWTAYVCCCDVSNNSNIMTSEKKSPPVKKLNTSDIYDKINEAEDENEEETNNGHVNNNNNKKKTINQKKTVENINNNNNKRIKKNVKIFPNETSTTEKESNLTDHVISKKEKYNLKLNEINNKLKKIDDDNNDNGKKNVVEQTVIKPKISSEYCPEFMEESETVTWCNNNNDIIITADISSPKIILWIFNLTTSHWYSTLVEIPDNIDWPICSDSFRYSGNGNEVYIICQSYNNKKFKNYSNKKNNNNNTFDDNYAYKSIYRLKQEVNNNNNNNNTLEYLGEIQMNSFFNTLEGQKVWEKEENSSLEIINSLFTNETIIILSYLDNVDIWIINKTTGNDVVFKNIDKIWRGSALKWFKKYNGALYNIQFVTENGDSDTILMVNPRYIEANDYWPRDRGRENFENVEENRTREQNLTYELLQSDYKTPGEETQIYSYSFKVLTFFGVSLAIFSVFGFILFLKRCVTCPSQFRSQNECHKSPAVIRYSVIPDDLLYPVA</sequence>
<dbReference type="CTD" id="8230543"/>
<accession>E0VUU5</accession>
<dbReference type="AlphaFoldDB" id="E0VUU5"/>
<dbReference type="InterPro" id="IPR015915">
    <property type="entry name" value="Kelch-typ_b-propeller"/>
</dbReference>
<dbReference type="Proteomes" id="UP000009046">
    <property type="component" value="Unassembled WGS sequence"/>
</dbReference>